<dbReference type="InterPro" id="IPR051408">
    <property type="entry name" value="Phosphate_transprt_permease"/>
</dbReference>
<comment type="function">
    <text evidence="1">Part of the binding-protein-dependent transport system for phosphate; probably responsible for the translocation of the substrate across the membrane.</text>
</comment>
<keyword evidence="4" id="KW-0813">Transport</keyword>
<feature type="transmembrane region" description="Helical" evidence="10">
    <location>
        <begin position="105"/>
        <end position="130"/>
    </location>
</feature>
<dbReference type="GO" id="GO:0035435">
    <property type="term" value="P:phosphate ion transmembrane transport"/>
    <property type="evidence" value="ECO:0007669"/>
    <property type="project" value="InterPro"/>
</dbReference>
<dbReference type="InterPro" id="IPR035906">
    <property type="entry name" value="MetI-like_sf"/>
</dbReference>
<dbReference type="RefSeq" id="WP_203988996.1">
    <property type="nucleotide sequence ID" value="NZ_BOPG01000011.1"/>
</dbReference>
<proteinExistence type="inferred from homology"/>
<reference evidence="13" key="1">
    <citation type="submission" date="2021-01" db="EMBL/GenBank/DDBJ databases">
        <title>Whole genome shotgun sequence of Virgisporangium aurantiacum NBRC 16421.</title>
        <authorList>
            <person name="Komaki H."/>
            <person name="Tamura T."/>
        </authorList>
    </citation>
    <scope>NUCLEOTIDE SEQUENCE</scope>
    <source>
        <strain evidence="13">NBRC 16421</strain>
    </source>
</reference>
<evidence type="ECO:0000256" key="3">
    <source>
        <dbReference type="ARBA" id="ARBA00007069"/>
    </source>
</evidence>
<evidence type="ECO:0000259" key="12">
    <source>
        <dbReference type="PROSITE" id="PS50928"/>
    </source>
</evidence>
<feature type="transmembrane region" description="Helical" evidence="10">
    <location>
        <begin position="350"/>
        <end position="371"/>
    </location>
</feature>
<dbReference type="PANTHER" id="PTHR42922">
    <property type="entry name" value="PHOSPHATE TRANSPORT SYSTEM PERMEASE PROTEIN PSTA"/>
    <property type="match status" value="1"/>
</dbReference>
<dbReference type="GO" id="GO:0005886">
    <property type="term" value="C:plasma membrane"/>
    <property type="evidence" value="ECO:0007669"/>
    <property type="project" value="UniProtKB-SubCell"/>
</dbReference>
<keyword evidence="7 10" id="KW-0812">Transmembrane</keyword>
<feature type="transmembrane region" description="Helical" evidence="10">
    <location>
        <begin position="209"/>
        <end position="229"/>
    </location>
</feature>
<dbReference type="Gene3D" id="1.10.3720.10">
    <property type="entry name" value="MetI-like"/>
    <property type="match status" value="1"/>
</dbReference>
<feature type="compositionally biased region" description="Basic and acidic residues" evidence="11">
    <location>
        <begin position="390"/>
        <end position="410"/>
    </location>
</feature>
<evidence type="ECO:0000313" key="14">
    <source>
        <dbReference type="Proteomes" id="UP000612585"/>
    </source>
</evidence>
<feature type="compositionally biased region" description="Basic and acidic residues" evidence="11">
    <location>
        <begin position="1"/>
        <end position="16"/>
    </location>
</feature>
<accession>A0A8J3Z0S8</accession>
<keyword evidence="9 10" id="KW-0472">Membrane</keyword>
<feature type="domain" description="ABC transmembrane type-1" evidence="12">
    <location>
        <begin position="164"/>
        <end position="371"/>
    </location>
</feature>
<evidence type="ECO:0000256" key="1">
    <source>
        <dbReference type="ARBA" id="ARBA00003510"/>
    </source>
</evidence>
<evidence type="ECO:0000256" key="4">
    <source>
        <dbReference type="ARBA" id="ARBA00022448"/>
    </source>
</evidence>
<evidence type="ECO:0000256" key="7">
    <source>
        <dbReference type="ARBA" id="ARBA00022692"/>
    </source>
</evidence>
<keyword evidence="14" id="KW-1185">Reference proteome</keyword>
<dbReference type="Proteomes" id="UP000612585">
    <property type="component" value="Unassembled WGS sequence"/>
</dbReference>
<evidence type="ECO:0000256" key="6">
    <source>
        <dbReference type="ARBA" id="ARBA00022592"/>
    </source>
</evidence>
<comment type="subcellular location">
    <subcellularLocation>
        <location evidence="2 10">Cell membrane</location>
        <topology evidence="2 10">Multi-pass membrane protein</topology>
    </subcellularLocation>
</comment>
<keyword evidence="5 10" id="KW-1003">Cell membrane</keyword>
<dbReference type="InterPro" id="IPR005672">
    <property type="entry name" value="Phosphate_PstA"/>
</dbReference>
<name>A0A8J3Z0S8_9ACTN</name>
<feature type="transmembrane region" description="Helical" evidence="10">
    <location>
        <begin position="170"/>
        <end position="189"/>
    </location>
</feature>
<dbReference type="InterPro" id="IPR000515">
    <property type="entry name" value="MetI-like"/>
</dbReference>
<comment type="similarity">
    <text evidence="3 10">Belongs to the binding-protein-dependent transport system permease family. CysTW subfamily.</text>
</comment>
<evidence type="ECO:0000313" key="13">
    <source>
        <dbReference type="EMBL" id="GIJ54217.1"/>
    </source>
</evidence>
<evidence type="ECO:0000256" key="9">
    <source>
        <dbReference type="ARBA" id="ARBA00023136"/>
    </source>
</evidence>
<evidence type="ECO:0000256" key="8">
    <source>
        <dbReference type="ARBA" id="ARBA00022989"/>
    </source>
</evidence>
<dbReference type="Pfam" id="PF00528">
    <property type="entry name" value="BPD_transp_1"/>
    <property type="match status" value="1"/>
</dbReference>
<feature type="region of interest" description="Disordered" evidence="11">
    <location>
        <begin position="1"/>
        <end position="25"/>
    </location>
</feature>
<dbReference type="NCBIfam" id="TIGR00974">
    <property type="entry name" value="3a0107s02c"/>
    <property type="match status" value="1"/>
</dbReference>
<organism evidence="13 14">
    <name type="scientific">Virgisporangium aurantiacum</name>
    <dbReference type="NCBI Taxonomy" id="175570"/>
    <lineage>
        <taxon>Bacteria</taxon>
        <taxon>Bacillati</taxon>
        <taxon>Actinomycetota</taxon>
        <taxon>Actinomycetes</taxon>
        <taxon>Micromonosporales</taxon>
        <taxon>Micromonosporaceae</taxon>
        <taxon>Virgisporangium</taxon>
    </lineage>
</organism>
<comment type="caution">
    <text evidence="13">The sequence shown here is derived from an EMBL/GenBank/DDBJ whole genome shotgun (WGS) entry which is preliminary data.</text>
</comment>
<protein>
    <recommendedName>
        <fullName evidence="10">Phosphate transport system permease protein PstA</fullName>
    </recommendedName>
</protein>
<sequence length="421" mass="44781">MTAVDLRKSDLRKSDLDDPGPTVVPEPAVRRVERRRQVGGVRRADVYALFGAAAAGFSLTALLFTQLTPFTGVLGALVVGYVAFLVLYALLVSLDERGPAVRDRVMSVVVHSAGFVLLAALLLVVGYVLVRGWTAMRHLNFWTEDMSLAGPLEPLTIGGALHAIVGTLEQVAICLAIIVPAGLLCAVFLSELPGRFSRFVRTIVEAMTALPSIVAGLFIFLALILILGFEKCGLAAALALSIMGLPIIVRAADVVLRLIPGTLREASLALGASQWRTVWHVVLPTARPGLATAIILGTARVVGETSPVLLTAGFATSLNANSLSGPQVSLPLFTFDSVRSPEPSMIARGFGAGAALMLLVLVLFVLARILGGRGAGQLSRRQWRRRARRSARDADRFAARDADRRPEPGHLESPTEPGELA</sequence>
<dbReference type="AlphaFoldDB" id="A0A8J3Z0S8"/>
<dbReference type="GO" id="GO:0005315">
    <property type="term" value="F:phosphate transmembrane transporter activity"/>
    <property type="evidence" value="ECO:0007669"/>
    <property type="project" value="InterPro"/>
</dbReference>
<dbReference type="SUPFAM" id="SSF161098">
    <property type="entry name" value="MetI-like"/>
    <property type="match status" value="1"/>
</dbReference>
<evidence type="ECO:0000256" key="11">
    <source>
        <dbReference type="SAM" id="MobiDB-lite"/>
    </source>
</evidence>
<evidence type="ECO:0000256" key="2">
    <source>
        <dbReference type="ARBA" id="ARBA00004651"/>
    </source>
</evidence>
<evidence type="ECO:0000256" key="5">
    <source>
        <dbReference type="ARBA" id="ARBA00022475"/>
    </source>
</evidence>
<dbReference type="EMBL" id="BOPG01000011">
    <property type="protein sequence ID" value="GIJ54217.1"/>
    <property type="molecule type" value="Genomic_DNA"/>
</dbReference>
<dbReference type="PROSITE" id="PS50928">
    <property type="entry name" value="ABC_TM1"/>
    <property type="match status" value="1"/>
</dbReference>
<keyword evidence="6" id="KW-0592">Phosphate transport</keyword>
<dbReference type="CDD" id="cd06261">
    <property type="entry name" value="TM_PBP2"/>
    <property type="match status" value="1"/>
</dbReference>
<dbReference type="PANTHER" id="PTHR42922:SF1">
    <property type="entry name" value="PHOSPHATE TRANSPORT SYSTEM PERMEASE PROTEIN PSTA"/>
    <property type="match status" value="1"/>
</dbReference>
<feature type="transmembrane region" description="Helical" evidence="10">
    <location>
        <begin position="44"/>
        <end position="64"/>
    </location>
</feature>
<feature type="transmembrane region" description="Helical" evidence="10">
    <location>
        <begin position="235"/>
        <end position="256"/>
    </location>
</feature>
<gene>
    <name evidence="13" type="primary">pstA_2</name>
    <name evidence="13" type="ORF">Vau01_017330</name>
</gene>
<feature type="transmembrane region" description="Helical" evidence="10">
    <location>
        <begin position="70"/>
        <end position="93"/>
    </location>
</feature>
<feature type="region of interest" description="Disordered" evidence="11">
    <location>
        <begin position="381"/>
        <end position="421"/>
    </location>
</feature>
<evidence type="ECO:0000256" key="10">
    <source>
        <dbReference type="RuleBase" id="RU363043"/>
    </source>
</evidence>
<keyword evidence="8 10" id="KW-1133">Transmembrane helix</keyword>